<dbReference type="OrthoDB" id="9780269at2"/>
<proteinExistence type="predicted"/>
<dbReference type="EMBL" id="CP036425">
    <property type="protein sequence ID" value="QDU33913.1"/>
    <property type="molecule type" value="Genomic_DNA"/>
</dbReference>
<organism evidence="2 3">
    <name type="scientific">Poriferisphaera corsica</name>
    <dbReference type="NCBI Taxonomy" id="2528020"/>
    <lineage>
        <taxon>Bacteria</taxon>
        <taxon>Pseudomonadati</taxon>
        <taxon>Planctomycetota</taxon>
        <taxon>Phycisphaerae</taxon>
        <taxon>Phycisphaerales</taxon>
        <taxon>Phycisphaeraceae</taxon>
        <taxon>Poriferisphaera</taxon>
    </lineage>
</organism>
<dbReference type="Pfam" id="PF00326">
    <property type="entry name" value="Peptidase_S9"/>
    <property type="match status" value="1"/>
</dbReference>
<evidence type="ECO:0000259" key="1">
    <source>
        <dbReference type="Pfam" id="PF00326"/>
    </source>
</evidence>
<evidence type="ECO:0000313" key="3">
    <source>
        <dbReference type="Proteomes" id="UP000317369"/>
    </source>
</evidence>
<dbReference type="InterPro" id="IPR029058">
    <property type="entry name" value="AB_hydrolase_fold"/>
</dbReference>
<dbReference type="AlphaFoldDB" id="A0A517YUI7"/>
<dbReference type="Gene3D" id="3.40.50.1820">
    <property type="entry name" value="alpha/beta hydrolase"/>
    <property type="match status" value="1"/>
</dbReference>
<dbReference type="GO" id="GO:0006508">
    <property type="term" value="P:proteolysis"/>
    <property type="evidence" value="ECO:0007669"/>
    <property type="project" value="InterPro"/>
</dbReference>
<dbReference type="KEGG" id="pcor:KS4_19730"/>
<name>A0A517YUI7_9BACT</name>
<dbReference type="Proteomes" id="UP000317369">
    <property type="component" value="Chromosome"/>
</dbReference>
<feature type="domain" description="Peptidase S9 prolyl oligopeptidase catalytic" evidence="1">
    <location>
        <begin position="117"/>
        <end position="286"/>
    </location>
</feature>
<gene>
    <name evidence="2" type="ORF">KS4_19730</name>
</gene>
<dbReference type="PANTHER" id="PTHR22946">
    <property type="entry name" value="DIENELACTONE HYDROLASE DOMAIN-CONTAINING PROTEIN-RELATED"/>
    <property type="match status" value="1"/>
</dbReference>
<dbReference type="SUPFAM" id="SSF53474">
    <property type="entry name" value="alpha/beta-Hydrolases"/>
    <property type="match status" value="1"/>
</dbReference>
<accession>A0A517YUI7</accession>
<dbReference type="GO" id="GO:0008236">
    <property type="term" value="F:serine-type peptidase activity"/>
    <property type="evidence" value="ECO:0007669"/>
    <property type="project" value="InterPro"/>
</dbReference>
<keyword evidence="2" id="KW-0378">Hydrolase</keyword>
<dbReference type="InterPro" id="IPR050261">
    <property type="entry name" value="FrsA_esterase"/>
</dbReference>
<protein>
    <submittedName>
        <fullName evidence="2">Alpha/beta hydrolase family protein</fullName>
    </submittedName>
</protein>
<keyword evidence="3" id="KW-1185">Reference proteome</keyword>
<dbReference type="InterPro" id="IPR001375">
    <property type="entry name" value="Peptidase_S9_cat"/>
</dbReference>
<reference evidence="2 3" key="1">
    <citation type="submission" date="2019-02" db="EMBL/GenBank/DDBJ databases">
        <title>Deep-cultivation of Planctomycetes and their phenomic and genomic characterization uncovers novel biology.</title>
        <authorList>
            <person name="Wiegand S."/>
            <person name="Jogler M."/>
            <person name="Boedeker C."/>
            <person name="Pinto D."/>
            <person name="Vollmers J."/>
            <person name="Rivas-Marin E."/>
            <person name="Kohn T."/>
            <person name="Peeters S.H."/>
            <person name="Heuer A."/>
            <person name="Rast P."/>
            <person name="Oberbeckmann S."/>
            <person name="Bunk B."/>
            <person name="Jeske O."/>
            <person name="Meyerdierks A."/>
            <person name="Storesund J.E."/>
            <person name="Kallscheuer N."/>
            <person name="Luecker S."/>
            <person name="Lage O.M."/>
            <person name="Pohl T."/>
            <person name="Merkel B.J."/>
            <person name="Hornburger P."/>
            <person name="Mueller R.-W."/>
            <person name="Bruemmer F."/>
            <person name="Labrenz M."/>
            <person name="Spormann A.M."/>
            <person name="Op den Camp H."/>
            <person name="Overmann J."/>
            <person name="Amann R."/>
            <person name="Jetten M.S.M."/>
            <person name="Mascher T."/>
            <person name="Medema M.H."/>
            <person name="Devos D.P."/>
            <person name="Kaster A.-K."/>
            <person name="Ovreas L."/>
            <person name="Rohde M."/>
            <person name="Galperin M.Y."/>
            <person name="Jogler C."/>
        </authorList>
    </citation>
    <scope>NUCLEOTIDE SEQUENCE [LARGE SCALE GENOMIC DNA]</scope>
    <source>
        <strain evidence="2 3">KS4</strain>
    </source>
</reference>
<evidence type="ECO:0000313" key="2">
    <source>
        <dbReference type="EMBL" id="QDU33913.1"/>
    </source>
</evidence>
<sequence>MRVLTSCFRNQLFTKSLQINVGYTDTIGMEHHMIPSGDRHLSTSIDFPAEHGQTELRYPVVIITHGLTGQRIGKSYHLVEFARRLNQIGIACVRFDQSGCGESTGDFIDLTIPRMKNDLLAIRNWVRDQAWCDTKRMGYVGISLGALPTIAVDADHTSSGVVLWAPVYNMPRVFQQTAKSGLRAIMDMQGWVPFRGLRIGKGFIDHLNTINPDALISKSSAPILLIHSRADDTSPIIESFNYRDTCKKVSRLCELIEFQTADHDFSDYNDRGKLLSHTLDFFQRQLAPIIK</sequence>